<dbReference type="GO" id="GO:0006636">
    <property type="term" value="P:unsaturated fatty acid biosynthetic process"/>
    <property type="evidence" value="ECO:0007669"/>
    <property type="project" value="TreeGrafter"/>
</dbReference>
<feature type="transmembrane region" description="Helical" evidence="12">
    <location>
        <begin position="42"/>
        <end position="63"/>
    </location>
</feature>
<keyword evidence="7 11" id="KW-0560">Oxidoreductase</keyword>
<evidence type="ECO:0000256" key="12">
    <source>
        <dbReference type="SAM" id="Phobius"/>
    </source>
</evidence>
<keyword evidence="10 11" id="KW-0275">Fatty acid biosynthesis</keyword>
<dbReference type="Proteomes" id="UP000215335">
    <property type="component" value="Unassembled WGS sequence"/>
</dbReference>
<evidence type="ECO:0008006" key="15">
    <source>
        <dbReference type="Google" id="ProtNLM"/>
    </source>
</evidence>
<dbReference type="InterPro" id="IPR015876">
    <property type="entry name" value="Acyl-CoA_DS"/>
</dbReference>
<keyword evidence="8" id="KW-0443">Lipid metabolism</keyword>
<evidence type="ECO:0000256" key="8">
    <source>
        <dbReference type="ARBA" id="ARBA00023098"/>
    </source>
</evidence>
<evidence type="ECO:0000256" key="9">
    <source>
        <dbReference type="ARBA" id="ARBA00023136"/>
    </source>
</evidence>
<dbReference type="AlphaFoldDB" id="A0A232F3N0"/>
<keyword evidence="14" id="KW-1185">Reference proteome</keyword>
<feature type="transmembrane region" description="Helical" evidence="12">
    <location>
        <begin position="18"/>
        <end position="36"/>
    </location>
</feature>
<evidence type="ECO:0000256" key="5">
    <source>
        <dbReference type="ARBA" id="ARBA00022832"/>
    </source>
</evidence>
<dbReference type="GO" id="GO:0005506">
    <property type="term" value="F:iron ion binding"/>
    <property type="evidence" value="ECO:0007669"/>
    <property type="project" value="TreeGrafter"/>
</dbReference>
<dbReference type="PANTHER" id="PTHR11351">
    <property type="entry name" value="ACYL-COA DESATURASE"/>
    <property type="match status" value="1"/>
</dbReference>
<dbReference type="GO" id="GO:0004768">
    <property type="term" value="F:stearoyl-CoA 9-desaturase activity"/>
    <property type="evidence" value="ECO:0007669"/>
    <property type="project" value="TreeGrafter"/>
</dbReference>
<organism evidence="13 14">
    <name type="scientific">Trichomalopsis sarcophagae</name>
    <dbReference type="NCBI Taxonomy" id="543379"/>
    <lineage>
        <taxon>Eukaryota</taxon>
        <taxon>Metazoa</taxon>
        <taxon>Ecdysozoa</taxon>
        <taxon>Arthropoda</taxon>
        <taxon>Hexapoda</taxon>
        <taxon>Insecta</taxon>
        <taxon>Pterygota</taxon>
        <taxon>Neoptera</taxon>
        <taxon>Endopterygota</taxon>
        <taxon>Hymenoptera</taxon>
        <taxon>Apocrita</taxon>
        <taxon>Proctotrupomorpha</taxon>
        <taxon>Chalcidoidea</taxon>
        <taxon>Pteromalidae</taxon>
        <taxon>Pteromalinae</taxon>
        <taxon>Trichomalopsis</taxon>
    </lineage>
</organism>
<accession>A0A232F3N0</accession>
<comment type="similarity">
    <text evidence="2 11">Belongs to the fatty acid desaturase type 1 family.</text>
</comment>
<comment type="caution">
    <text evidence="13">The sequence shown here is derived from an EMBL/GenBank/DDBJ whole genome shotgun (WGS) entry which is preliminary data.</text>
</comment>
<proteinExistence type="inferred from homology"/>
<evidence type="ECO:0000256" key="6">
    <source>
        <dbReference type="ARBA" id="ARBA00022989"/>
    </source>
</evidence>
<evidence type="ECO:0000313" key="14">
    <source>
        <dbReference type="Proteomes" id="UP000215335"/>
    </source>
</evidence>
<dbReference type="PRINTS" id="PR00075">
    <property type="entry name" value="FACDDSATRASE"/>
</dbReference>
<evidence type="ECO:0000256" key="10">
    <source>
        <dbReference type="ARBA" id="ARBA00023160"/>
    </source>
</evidence>
<evidence type="ECO:0000256" key="2">
    <source>
        <dbReference type="ARBA" id="ARBA00009295"/>
    </source>
</evidence>
<keyword evidence="3 11" id="KW-0444">Lipid biosynthesis</keyword>
<reference evidence="13 14" key="1">
    <citation type="journal article" date="2017" name="Curr. Biol.">
        <title>The Evolution of Venom by Co-option of Single-Copy Genes.</title>
        <authorList>
            <person name="Martinson E.O."/>
            <person name="Mrinalini"/>
            <person name="Kelkar Y.D."/>
            <person name="Chang C.H."/>
            <person name="Werren J.H."/>
        </authorList>
    </citation>
    <scope>NUCLEOTIDE SEQUENCE [LARGE SCALE GENOMIC DNA]</scope>
    <source>
        <strain evidence="13 14">Alberta</strain>
        <tissue evidence="13">Whole body</tissue>
    </source>
</reference>
<feature type="transmembrane region" description="Helical" evidence="12">
    <location>
        <begin position="159"/>
        <end position="178"/>
    </location>
</feature>
<dbReference type="PANTHER" id="PTHR11351:SF26">
    <property type="entry name" value="FATTY ACID DESATURASE DOMAIN-CONTAINING PROTEIN"/>
    <property type="match status" value="1"/>
</dbReference>
<gene>
    <name evidence="13" type="ORF">TSAR_013213</name>
</gene>
<dbReference type="EMBL" id="NNAY01001086">
    <property type="protein sequence ID" value="OXU25192.1"/>
    <property type="molecule type" value="Genomic_DNA"/>
</dbReference>
<keyword evidence="5" id="KW-0276">Fatty acid metabolism</keyword>
<protein>
    <recommendedName>
        <fullName evidence="15">Fatty acid desaturase domain-containing protein</fullName>
    </recommendedName>
</protein>
<keyword evidence="4 11" id="KW-0812">Transmembrane</keyword>
<name>A0A232F3N0_9HYME</name>
<sequence>MPAERMDDYKRDIHWPTVLYYIHLHALGFYGAILLLTEAKWLTVFFTLFIILIAGLGITLGAHRLWAHGAFEASGFVRGFLMVAHTLAGVGNIYDWVLAHRTHHKFYGTSRDPYNHKKGFWYSHLLSNVLSTHPDKERMDKDIDMCDVDYDGYVWVQRWFYWLLFPVVGLLLPINAPAEYWGESIKNTVFILGFFRLAVTTNFSWLVNSAMLIWGLKPGDKLIAIYDSLGLLYQLFFKMPKSHGMSVASTTTTTITTTTKNALSSRFPADDNTIFLLNKSYWPNYHYLLPWDYKCGEFGNYDRGCSTFFIKMWENLGLVDSLKTASSESIRDALYRAASQKLDVPEALESVKKIADEEAIKAKLRYHH</sequence>
<dbReference type="CDD" id="cd03505">
    <property type="entry name" value="Delta9-FADS-like"/>
    <property type="match status" value="1"/>
</dbReference>
<dbReference type="STRING" id="543379.A0A232F3N0"/>
<dbReference type="OrthoDB" id="10260134at2759"/>
<evidence type="ECO:0000256" key="3">
    <source>
        <dbReference type="ARBA" id="ARBA00022516"/>
    </source>
</evidence>
<keyword evidence="6 12" id="KW-1133">Transmembrane helix</keyword>
<feature type="transmembrane region" description="Helical" evidence="12">
    <location>
        <begin position="190"/>
        <end position="216"/>
    </location>
</feature>
<keyword evidence="9 12" id="KW-0472">Membrane</keyword>
<evidence type="ECO:0000256" key="7">
    <source>
        <dbReference type="ARBA" id="ARBA00023002"/>
    </source>
</evidence>
<comment type="subcellular location">
    <subcellularLocation>
        <location evidence="1">Membrane</location>
        <topology evidence="1">Multi-pass membrane protein</topology>
    </subcellularLocation>
</comment>
<evidence type="ECO:0000256" key="4">
    <source>
        <dbReference type="ARBA" id="ARBA00022692"/>
    </source>
</evidence>
<comment type="domain">
    <text evidence="11">The histidine box domains are involved in binding the catalytic metal ions.</text>
</comment>
<feature type="transmembrane region" description="Helical" evidence="12">
    <location>
        <begin position="75"/>
        <end position="94"/>
    </location>
</feature>
<comment type="cofactor">
    <cofactor evidence="11">
        <name>Fe(2+)</name>
        <dbReference type="ChEBI" id="CHEBI:29033"/>
    </cofactor>
</comment>
<evidence type="ECO:0000256" key="11">
    <source>
        <dbReference type="RuleBase" id="RU000581"/>
    </source>
</evidence>
<dbReference type="GO" id="GO:0005789">
    <property type="term" value="C:endoplasmic reticulum membrane"/>
    <property type="evidence" value="ECO:0007669"/>
    <property type="project" value="TreeGrafter"/>
</dbReference>
<evidence type="ECO:0000256" key="1">
    <source>
        <dbReference type="ARBA" id="ARBA00004141"/>
    </source>
</evidence>
<evidence type="ECO:0000313" key="13">
    <source>
        <dbReference type="EMBL" id="OXU25192.1"/>
    </source>
</evidence>